<dbReference type="EMBL" id="KN847496">
    <property type="protein sequence ID" value="KIW14088.1"/>
    <property type="molecule type" value="Genomic_DNA"/>
</dbReference>
<dbReference type="GeneID" id="27333952"/>
<name>A0A0D2B5C0_9EURO</name>
<feature type="compositionally biased region" description="Low complexity" evidence="2">
    <location>
        <begin position="187"/>
        <end position="202"/>
    </location>
</feature>
<dbReference type="HOGENOM" id="CLU_081657_0_0_1"/>
<gene>
    <name evidence="4" type="ORF">PV08_06869</name>
</gene>
<feature type="domain" description="RING-type" evidence="3">
    <location>
        <begin position="239"/>
        <end position="285"/>
    </location>
</feature>
<evidence type="ECO:0000256" key="1">
    <source>
        <dbReference type="PROSITE-ProRule" id="PRU00175"/>
    </source>
</evidence>
<feature type="region of interest" description="Disordered" evidence="2">
    <location>
        <begin position="133"/>
        <end position="236"/>
    </location>
</feature>
<dbReference type="Gene3D" id="3.30.40.10">
    <property type="entry name" value="Zinc/RING finger domain, C3HC4 (zinc finger)"/>
    <property type="match status" value="1"/>
</dbReference>
<feature type="compositionally biased region" description="Acidic residues" evidence="2">
    <location>
        <begin position="144"/>
        <end position="183"/>
    </location>
</feature>
<dbReference type="SUPFAM" id="SSF57850">
    <property type="entry name" value="RING/U-box"/>
    <property type="match status" value="1"/>
</dbReference>
<protein>
    <recommendedName>
        <fullName evidence="3">RING-type domain-containing protein</fullName>
    </recommendedName>
</protein>
<accession>A0A0D2B5C0</accession>
<evidence type="ECO:0000259" key="3">
    <source>
        <dbReference type="PROSITE" id="PS50089"/>
    </source>
</evidence>
<dbReference type="Proteomes" id="UP000053328">
    <property type="component" value="Unassembled WGS sequence"/>
</dbReference>
<dbReference type="GO" id="GO:0008270">
    <property type="term" value="F:zinc ion binding"/>
    <property type="evidence" value="ECO:0007669"/>
    <property type="project" value="UniProtKB-KW"/>
</dbReference>
<dbReference type="InterPro" id="IPR001841">
    <property type="entry name" value="Znf_RING"/>
</dbReference>
<proteinExistence type="predicted"/>
<dbReference type="RefSeq" id="XP_016234304.1">
    <property type="nucleotide sequence ID" value="XM_016381202.1"/>
</dbReference>
<reference evidence="4 5" key="1">
    <citation type="submission" date="2015-01" db="EMBL/GenBank/DDBJ databases">
        <title>The Genome Sequence of Exophiala spinifera CBS89968.</title>
        <authorList>
            <consortium name="The Broad Institute Genomics Platform"/>
            <person name="Cuomo C."/>
            <person name="de Hoog S."/>
            <person name="Gorbushina A."/>
            <person name="Stielow B."/>
            <person name="Teixiera M."/>
            <person name="Abouelleil A."/>
            <person name="Chapman S.B."/>
            <person name="Priest M."/>
            <person name="Young S.K."/>
            <person name="Wortman J."/>
            <person name="Nusbaum C."/>
            <person name="Birren B."/>
        </authorList>
    </citation>
    <scope>NUCLEOTIDE SEQUENCE [LARGE SCALE GENOMIC DNA]</scope>
    <source>
        <strain evidence="4 5">CBS 89968</strain>
    </source>
</reference>
<organism evidence="4 5">
    <name type="scientific">Exophiala spinifera</name>
    <dbReference type="NCBI Taxonomy" id="91928"/>
    <lineage>
        <taxon>Eukaryota</taxon>
        <taxon>Fungi</taxon>
        <taxon>Dikarya</taxon>
        <taxon>Ascomycota</taxon>
        <taxon>Pezizomycotina</taxon>
        <taxon>Eurotiomycetes</taxon>
        <taxon>Chaetothyriomycetidae</taxon>
        <taxon>Chaetothyriales</taxon>
        <taxon>Herpotrichiellaceae</taxon>
        <taxon>Exophiala</taxon>
    </lineage>
</organism>
<feature type="compositionally biased region" description="Polar residues" evidence="2">
    <location>
        <begin position="224"/>
        <end position="236"/>
    </location>
</feature>
<dbReference type="OrthoDB" id="4120841at2759"/>
<feature type="compositionally biased region" description="Basic and acidic residues" evidence="2">
    <location>
        <begin position="80"/>
        <end position="89"/>
    </location>
</feature>
<feature type="compositionally biased region" description="Basic and acidic residues" evidence="2">
    <location>
        <begin position="133"/>
        <end position="143"/>
    </location>
</feature>
<feature type="region of interest" description="Disordered" evidence="2">
    <location>
        <begin position="58"/>
        <end position="89"/>
    </location>
</feature>
<evidence type="ECO:0000313" key="4">
    <source>
        <dbReference type="EMBL" id="KIW14088.1"/>
    </source>
</evidence>
<keyword evidence="1" id="KW-0479">Metal-binding</keyword>
<dbReference type="STRING" id="91928.A0A0D2B5C0"/>
<dbReference type="InterPro" id="IPR013083">
    <property type="entry name" value="Znf_RING/FYVE/PHD"/>
</dbReference>
<keyword evidence="1" id="KW-0862">Zinc</keyword>
<evidence type="ECO:0000313" key="5">
    <source>
        <dbReference type="Proteomes" id="UP000053328"/>
    </source>
</evidence>
<dbReference type="AlphaFoldDB" id="A0A0D2B5C0"/>
<dbReference type="PROSITE" id="PS50089">
    <property type="entry name" value="ZF_RING_2"/>
    <property type="match status" value="1"/>
</dbReference>
<dbReference type="VEuPathDB" id="FungiDB:PV08_06869"/>
<keyword evidence="5" id="KW-1185">Reference proteome</keyword>
<sequence length="290" mass="32445">MAGLEDIVRKMSDGRSPNRLIGELEKVAGLLHCKRWHQYQAAEKAEAWKDILEQAPIETRRNQNSHHGRGSQRSTSTGGRRRELSTTEVLDSCRTKDLLAELSDRLSTRRSRRVLTAIEELLDEHYEATGADRDSPYLRRLASESDDDDSETESDDDHSESESDDDASESDSDDDGDTDEDEPVPSPRSSTSRPSRSSRTSTQDSVRTHRRRRSVSPSPPVRNLSPTAPAGNSTSANECGICLQTMNRSSDSWRCATCRNSAHVDCFDQWVANSPETNVRCIYCRATVQT</sequence>
<keyword evidence="1" id="KW-0863">Zinc-finger</keyword>
<evidence type="ECO:0000256" key="2">
    <source>
        <dbReference type="SAM" id="MobiDB-lite"/>
    </source>
</evidence>